<sequence>MTDSPRTLYPPTEPYEHGRLDVGDGQELYWEACGDPDGAPAVFLHGGPGGGCTPDHRRYHDPERYRTILFDQRGCGRSTPHAGAPDADLSANTTWHLVADIERLRAHLGIERWQVFGGSWGSTLALAYAQAHPERVSSLVLRGIFTLRRSEIDWFYQEGASQLFPDAWEEYLAQIPEAERGDLVAAYHRRLFDPDPAVHVPAGVAWTVWENSTVRLVPDAAAIAAARADRPAAVAFARIENHFFTHGGWLEEGQLIRDATARLTGIPGVIVQGRYDACTPPRTAWDLHRAWPEAEFRMVPDAGHAASEPGIVDALVRATDRLARAADAVAPPPDA</sequence>
<evidence type="ECO:0000313" key="14">
    <source>
        <dbReference type="Proteomes" id="UP000664382"/>
    </source>
</evidence>
<reference evidence="13" key="1">
    <citation type="submission" date="2021-03" db="EMBL/GenBank/DDBJ databases">
        <title>Leucobacter chromiisoli sp. nov., isolated from chromium-containing soil of chemical plant.</title>
        <authorList>
            <person name="Xu Z."/>
        </authorList>
    </citation>
    <scope>NUCLEOTIDE SEQUENCE</scope>
    <source>
        <strain evidence="13">S27</strain>
    </source>
</reference>
<dbReference type="EMBL" id="JAGDYM010000003">
    <property type="protein sequence ID" value="MBO1900694.1"/>
    <property type="molecule type" value="Genomic_DNA"/>
</dbReference>
<evidence type="ECO:0000256" key="6">
    <source>
        <dbReference type="ARBA" id="ARBA00022670"/>
    </source>
</evidence>
<keyword evidence="7 8" id="KW-0378">Hydrolase</keyword>
<keyword evidence="14" id="KW-1185">Reference proteome</keyword>
<dbReference type="InterPro" id="IPR000073">
    <property type="entry name" value="AB_hydrolase_1"/>
</dbReference>
<keyword evidence="6 8" id="KW-0645">Protease</keyword>
<dbReference type="InterPro" id="IPR005944">
    <property type="entry name" value="Pro_iminopeptidase"/>
</dbReference>
<evidence type="ECO:0000256" key="7">
    <source>
        <dbReference type="ARBA" id="ARBA00022801"/>
    </source>
</evidence>
<comment type="caution">
    <text evidence="13">The sequence shown here is derived from an EMBL/GenBank/DDBJ whole genome shotgun (WGS) entry which is preliminary data.</text>
</comment>
<evidence type="ECO:0000259" key="12">
    <source>
        <dbReference type="Pfam" id="PF00561"/>
    </source>
</evidence>
<evidence type="ECO:0000256" key="8">
    <source>
        <dbReference type="PIRNR" id="PIRNR006431"/>
    </source>
</evidence>
<dbReference type="GO" id="GO:0006508">
    <property type="term" value="P:proteolysis"/>
    <property type="evidence" value="ECO:0007669"/>
    <property type="project" value="UniProtKB-KW"/>
</dbReference>
<evidence type="ECO:0000313" key="13">
    <source>
        <dbReference type="EMBL" id="MBO1900694.1"/>
    </source>
</evidence>
<comment type="subcellular location">
    <subcellularLocation>
        <location evidence="2 8">Cytoplasm</location>
    </subcellularLocation>
</comment>
<evidence type="ECO:0000256" key="2">
    <source>
        <dbReference type="ARBA" id="ARBA00004496"/>
    </source>
</evidence>
<dbReference type="PIRSF" id="PIRSF006431">
    <property type="entry name" value="Pept_S33"/>
    <property type="match status" value="1"/>
</dbReference>
<dbReference type="InterPro" id="IPR029058">
    <property type="entry name" value="AB_hydrolase_fold"/>
</dbReference>
<dbReference type="GO" id="GO:0005737">
    <property type="term" value="C:cytoplasm"/>
    <property type="evidence" value="ECO:0007669"/>
    <property type="project" value="UniProtKB-SubCell"/>
</dbReference>
<feature type="region of interest" description="Disordered" evidence="11">
    <location>
        <begin position="1"/>
        <end position="20"/>
    </location>
</feature>
<name>A0A939MPJ5_9MICO</name>
<dbReference type="PANTHER" id="PTHR43722:SF1">
    <property type="entry name" value="PROLINE IMINOPEPTIDASE"/>
    <property type="match status" value="1"/>
</dbReference>
<organism evidence="13 14">
    <name type="scientific">Leucobacter weissii</name>
    <dbReference type="NCBI Taxonomy" id="1983706"/>
    <lineage>
        <taxon>Bacteria</taxon>
        <taxon>Bacillati</taxon>
        <taxon>Actinomycetota</taxon>
        <taxon>Actinomycetes</taxon>
        <taxon>Micrococcales</taxon>
        <taxon>Microbacteriaceae</taxon>
        <taxon>Leucobacter</taxon>
    </lineage>
</organism>
<dbReference type="SUPFAM" id="SSF53474">
    <property type="entry name" value="alpha/beta-Hydrolases"/>
    <property type="match status" value="1"/>
</dbReference>
<dbReference type="Gene3D" id="3.40.50.1820">
    <property type="entry name" value="alpha/beta hydrolase"/>
    <property type="match status" value="1"/>
</dbReference>
<dbReference type="InterPro" id="IPR002410">
    <property type="entry name" value="Peptidase_S33"/>
</dbReference>
<dbReference type="PANTHER" id="PTHR43722">
    <property type="entry name" value="PROLINE IMINOPEPTIDASE"/>
    <property type="match status" value="1"/>
</dbReference>
<evidence type="ECO:0000256" key="1">
    <source>
        <dbReference type="ARBA" id="ARBA00001585"/>
    </source>
</evidence>
<dbReference type="Proteomes" id="UP000664382">
    <property type="component" value="Unassembled WGS sequence"/>
</dbReference>
<evidence type="ECO:0000256" key="5">
    <source>
        <dbReference type="ARBA" id="ARBA00022490"/>
    </source>
</evidence>
<dbReference type="PRINTS" id="PR00111">
    <property type="entry name" value="ABHYDROLASE"/>
</dbReference>
<dbReference type="GO" id="GO:0004177">
    <property type="term" value="F:aminopeptidase activity"/>
    <property type="evidence" value="ECO:0007669"/>
    <property type="project" value="UniProtKB-UniRule"/>
</dbReference>
<comment type="catalytic activity">
    <reaction evidence="1 8 10">
        <text>Release of N-terminal proline from a peptide.</text>
        <dbReference type="EC" id="3.4.11.5"/>
    </reaction>
</comment>
<evidence type="ECO:0000256" key="3">
    <source>
        <dbReference type="ARBA" id="ARBA00010088"/>
    </source>
</evidence>
<feature type="active site" description="Nucleophile" evidence="9">
    <location>
        <position position="119"/>
    </location>
</feature>
<evidence type="ECO:0000256" key="9">
    <source>
        <dbReference type="PIRSR" id="PIRSR006431-1"/>
    </source>
</evidence>
<accession>A0A939MPJ5</accession>
<evidence type="ECO:0000256" key="4">
    <source>
        <dbReference type="ARBA" id="ARBA00022438"/>
    </source>
</evidence>
<gene>
    <name evidence="13" type="primary">pip</name>
    <name evidence="13" type="ORF">J4H92_01875</name>
</gene>
<evidence type="ECO:0000256" key="10">
    <source>
        <dbReference type="RuleBase" id="RU003421"/>
    </source>
</evidence>
<feature type="active site" description="Proton donor" evidence="9">
    <location>
        <position position="304"/>
    </location>
</feature>
<feature type="active site" evidence="9">
    <location>
        <position position="276"/>
    </location>
</feature>
<dbReference type="PRINTS" id="PR00793">
    <property type="entry name" value="PROAMNOPTASE"/>
</dbReference>
<keyword evidence="4 8" id="KW-0031">Aminopeptidase</keyword>
<dbReference type="RefSeq" id="WP_208095335.1">
    <property type="nucleotide sequence ID" value="NZ_JAGDYM010000003.1"/>
</dbReference>
<feature type="domain" description="AB hydrolase-1" evidence="12">
    <location>
        <begin position="42"/>
        <end position="307"/>
    </location>
</feature>
<keyword evidence="5 8" id="KW-0963">Cytoplasm</keyword>
<dbReference type="AlphaFoldDB" id="A0A939MPJ5"/>
<dbReference type="NCBIfam" id="TIGR01249">
    <property type="entry name" value="pro_imino_pep_1"/>
    <property type="match status" value="1"/>
</dbReference>
<comment type="similarity">
    <text evidence="3 8 10">Belongs to the peptidase S33 family.</text>
</comment>
<evidence type="ECO:0000256" key="11">
    <source>
        <dbReference type="SAM" id="MobiDB-lite"/>
    </source>
</evidence>
<dbReference type="Pfam" id="PF00561">
    <property type="entry name" value="Abhydrolase_1"/>
    <property type="match status" value="1"/>
</dbReference>
<protein>
    <recommendedName>
        <fullName evidence="8 10">Proline iminopeptidase</fullName>
        <shortName evidence="8">PIP</shortName>
        <ecNumber evidence="8 10">3.4.11.5</ecNumber>
    </recommendedName>
    <alternativeName>
        <fullName evidence="8">Prolyl aminopeptidase</fullName>
    </alternativeName>
</protein>
<dbReference type="EC" id="3.4.11.5" evidence="8 10"/>
<proteinExistence type="inferred from homology"/>